<dbReference type="Proteomes" id="UP000007058">
    <property type="component" value="Chromosome"/>
</dbReference>
<dbReference type="KEGG" id="mag:amb0800"/>
<evidence type="ECO:0000256" key="5">
    <source>
        <dbReference type="ARBA" id="ARBA00022989"/>
    </source>
</evidence>
<keyword evidence="9" id="KW-1185">Reference proteome</keyword>
<comment type="subcellular location">
    <subcellularLocation>
        <location evidence="1">Cell membrane</location>
        <topology evidence="1">Multi-pass membrane protein</topology>
    </subcellularLocation>
</comment>
<dbReference type="CDD" id="cd06173">
    <property type="entry name" value="MFS_MefA_like"/>
    <property type="match status" value="1"/>
</dbReference>
<protein>
    <submittedName>
        <fullName evidence="8">Permease of the major facilitator superfamily</fullName>
    </submittedName>
</protein>
<dbReference type="STRING" id="342108.amb0800"/>
<evidence type="ECO:0000256" key="6">
    <source>
        <dbReference type="ARBA" id="ARBA00023136"/>
    </source>
</evidence>
<name>Q2W971_PARM1</name>
<reference evidence="8 9" key="1">
    <citation type="journal article" date="2005" name="DNA Res.">
        <title>Complete genome sequence of the facultative anaerobic magnetotactic bacterium Magnetospirillum sp. strain AMB-1.</title>
        <authorList>
            <person name="Matsunaga T."/>
            <person name="Okamura Y."/>
            <person name="Fukuda Y."/>
            <person name="Wahyudi A.T."/>
            <person name="Murase Y."/>
            <person name="Takeyama H."/>
        </authorList>
    </citation>
    <scope>NUCLEOTIDE SEQUENCE [LARGE SCALE GENOMIC DNA]</scope>
    <source>
        <strain evidence="9">ATCC 700264 / AMB-1</strain>
    </source>
</reference>
<keyword evidence="6" id="KW-0472">Membrane</keyword>
<proteinExistence type="predicted"/>
<evidence type="ECO:0000256" key="1">
    <source>
        <dbReference type="ARBA" id="ARBA00004651"/>
    </source>
</evidence>
<dbReference type="InterPro" id="IPR036259">
    <property type="entry name" value="MFS_trans_sf"/>
</dbReference>
<feature type="domain" description="Major facilitator superfamily (MFS) profile" evidence="7">
    <location>
        <begin position="1"/>
        <end position="365"/>
    </location>
</feature>
<evidence type="ECO:0000313" key="8">
    <source>
        <dbReference type="EMBL" id="BAE49604.1"/>
    </source>
</evidence>
<dbReference type="InterPro" id="IPR020846">
    <property type="entry name" value="MFS_dom"/>
</dbReference>
<dbReference type="GO" id="GO:0022857">
    <property type="term" value="F:transmembrane transporter activity"/>
    <property type="evidence" value="ECO:0007669"/>
    <property type="project" value="InterPro"/>
</dbReference>
<gene>
    <name evidence="8" type="ordered locus">amb0800</name>
</gene>
<evidence type="ECO:0000256" key="4">
    <source>
        <dbReference type="ARBA" id="ARBA00022692"/>
    </source>
</evidence>
<evidence type="ECO:0000259" key="7">
    <source>
        <dbReference type="PROSITE" id="PS50850"/>
    </source>
</evidence>
<dbReference type="GO" id="GO:0005886">
    <property type="term" value="C:plasma membrane"/>
    <property type="evidence" value="ECO:0007669"/>
    <property type="project" value="UniProtKB-SubCell"/>
</dbReference>
<accession>Q2W971</accession>
<dbReference type="Gene3D" id="1.20.1250.20">
    <property type="entry name" value="MFS general substrate transporter like domains"/>
    <property type="match status" value="1"/>
</dbReference>
<dbReference type="PROSITE" id="PS50850">
    <property type="entry name" value="MFS"/>
    <property type="match status" value="1"/>
</dbReference>
<dbReference type="AlphaFoldDB" id="Q2W971"/>
<keyword evidence="3" id="KW-1003">Cell membrane</keyword>
<organism evidence="8 9">
    <name type="scientific">Paramagnetospirillum magneticum (strain ATCC 700264 / AMB-1)</name>
    <name type="common">Magnetospirillum magneticum</name>
    <dbReference type="NCBI Taxonomy" id="342108"/>
    <lineage>
        <taxon>Bacteria</taxon>
        <taxon>Pseudomonadati</taxon>
        <taxon>Pseudomonadota</taxon>
        <taxon>Alphaproteobacteria</taxon>
        <taxon>Rhodospirillales</taxon>
        <taxon>Magnetospirillaceae</taxon>
        <taxon>Paramagnetospirillum</taxon>
    </lineage>
</organism>
<dbReference type="InterPro" id="IPR010290">
    <property type="entry name" value="TM_effector"/>
</dbReference>
<keyword evidence="4" id="KW-0812">Transmembrane</keyword>
<dbReference type="PANTHER" id="PTHR23513:SF11">
    <property type="entry name" value="STAPHYLOFERRIN A TRANSPORTER"/>
    <property type="match status" value="1"/>
</dbReference>
<evidence type="ECO:0000256" key="3">
    <source>
        <dbReference type="ARBA" id="ARBA00022475"/>
    </source>
</evidence>
<dbReference type="Pfam" id="PF05977">
    <property type="entry name" value="MFS_3"/>
    <property type="match status" value="1"/>
</dbReference>
<dbReference type="PANTHER" id="PTHR23513">
    <property type="entry name" value="INTEGRAL MEMBRANE EFFLUX PROTEIN-RELATED"/>
    <property type="match status" value="1"/>
</dbReference>
<dbReference type="SUPFAM" id="SSF103473">
    <property type="entry name" value="MFS general substrate transporter"/>
    <property type="match status" value="1"/>
</dbReference>
<evidence type="ECO:0000313" key="9">
    <source>
        <dbReference type="Proteomes" id="UP000007058"/>
    </source>
</evidence>
<dbReference type="HOGENOM" id="CLU_034180_11_2_5"/>
<keyword evidence="2" id="KW-0813">Transport</keyword>
<evidence type="ECO:0000256" key="2">
    <source>
        <dbReference type="ARBA" id="ARBA00022448"/>
    </source>
</evidence>
<sequence>MSWLVYRLTGSAVLLGVTAFLSQAPQLVISPLAGLFIDRFDRRRLFLCVQALMIAQAALLAAITALGVVTPAHLVGLAALFGVLNSVDTPLRQSMLGGMVEDRALLRNAIALNASLFNSARFVGPPLAGLILSFTSESWCFAINAASFLGVAFAVWRQPPQPPSGASGGMAEAFRQGLAFAWNNQTIRTLLFSVAALNLAGSAYGVLMPILAKEGFAGDASTLGWLLGATGGGALAATLLVATRQRLEQLLRLVIMGWGCAALGLGGLGLSPSLTPALAAAFCIGLGISSVNVSTNALLQSMAPDAIRGRVISYFTALRFGMDALGGLAAGAMAAGLGVAGTLGLEAGLVAAGALAMATLSRRIKATEA</sequence>
<dbReference type="EMBL" id="AP007255">
    <property type="protein sequence ID" value="BAE49604.1"/>
    <property type="molecule type" value="Genomic_DNA"/>
</dbReference>
<keyword evidence="5" id="KW-1133">Transmembrane helix</keyword>